<evidence type="ECO:0008006" key="4">
    <source>
        <dbReference type="Google" id="ProtNLM"/>
    </source>
</evidence>
<organism evidence="2 3">
    <name type="scientific">Pontiella desulfatans</name>
    <dbReference type="NCBI Taxonomy" id="2750659"/>
    <lineage>
        <taxon>Bacteria</taxon>
        <taxon>Pseudomonadati</taxon>
        <taxon>Kiritimatiellota</taxon>
        <taxon>Kiritimatiellia</taxon>
        <taxon>Kiritimatiellales</taxon>
        <taxon>Pontiellaceae</taxon>
        <taxon>Pontiella</taxon>
    </lineage>
</organism>
<evidence type="ECO:0000313" key="3">
    <source>
        <dbReference type="Proteomes" id="UP000366872"/>
    </source>
</evidence>
<proteinExistence type="predicted"/>
<keyword evidence="3" id="KW-1185">Reference proteome</keyword>
<sequence length="92" mass="10299">MNRKTAFTAIAALPFALAARAGEEKKPEPKKQTTCPVMKGQPIDRNRYIDVKGKRVYVCCSGCINQVKANPDKYIKRLEDQGVEFEKAPAKE</sequence>
<keyword evidence="1" id="KW-0732">Signal</keyword>
<dbReference type="EMBL" id="CAAHFG010000002">
    <property type="protein sequence ID" value="VGO15569.1"/>
    <property type="molecule type" value="Genomic_DNA"/>
</dbReference>
<protein>
    <recommendedName>
        <fullName evidence="4">YHS domain-containing protein</fullName>
    </recommendedName>
</protein>
<dbReference type="AlphaFoldDB" id="A0A6C2U6U2"/>
<accession>A0A6C2U6U2</accession>
<dbReference type="Proteomes" id="UP000366872">
    <property type="component" value="Unassembled WGS sequence"/>
</dbReference>
<reference evidence="2 3" key="1">
    <citation type="submission" date="2019-04" db="EMBL/GenBank/DDBJ databases">
        <authorList>
            <person name="Van Vliet M D."/>
        </authorList>
    </citation>
    <scope>NUCLEOTIDE SEQUENCE [LARGE SCALE GENOMIC DNA]</scope>
    <source>
        <strain evidence="2 3">F1</strain>
    </source>
</reference>
<feature type="chain" id="PRO_5025662544" description="YHS domain-containing protein" evidence="1">
    <location>
        <begin position="22"/>
        <end position="92"/>
    </location>
</feature>
<gene>
    <name evidence="2" type="ORF">PDESU_04154</name>
</gene>
<evidence type="ECO:0000256" key="1">
    <source>
        <dbReference type="SAM" id="SignalP"/>
    </source>
</evidence>
<evidence type="ECO:0000313" key="2">
    <source>
        <dbReference type="EMBL" id="VGO15569.1"/>
    </source>
</evidence>
<name>A0A6C2U6U2_PONDE</name>
<feature type="signal peptide" evidence="1">
    <location>
        <begin position="1"/>
        <end position="21"/>
    </location>
</feature>
<dbReference type="RefSeq" id="WP_136081122.1">
    <property type="nucleotide sequence ID" value="NZ_CAAHFG010000002.1"/>
</dbReference>